<feature type="domain" description="CCDC81 HU" evidence="2">
    <location>
        <begin position="68"/>
        <end position="142"/>
    </location>
</feature>
<dbReference type="InterPro" id="IPR026295">
    <property type="entry name" value="CCD81"/>
</dbReference>
<proteinExistence type="predicted"/>
<evidence type="ECO:0000259" key="1">
    <source>
        <dbReference type="Pfam" id="PF14908"/>
    </source>
</evidence>
<accession>A0A670XPE5</accession>
<evidence type="ECO:0000313" key="3">
    <source>
        <dbReference type="Ensembl" id="ENSPTXP00000001449.1"/>
    </source>
</evidence>
<dbReference type="Ensembl" id="ENSPTXT00000001490.1">
    <property type="protein sequence ID" value="ENSPTXP00000001449.1"/>
    <property type="gene ID" value="ENSPTXG00000000350.1"/>
</dbReference>
<dbReference type="Pfam" id="PF14908">
    <property type="entry name" value="HU-CCDC81_euk_1"/>
    <property type="match status" value="1"/>
</dbReference>
<reference evidence="3" key="1">
    <citation type="submission" date="2025-08" db="UniProtKB">
        <authorList>
            <consortium name="Ensembl"/>
        </authorList>
    </citation>
    <scope>IDENTIFICATION</scope>
</reference>
<organism evidence="3 4">
    <name type="scientific">Pseudonaja textilis</name>
    <name type="common">Eastern brown snake</name>
    <dbReference type="NCBI Taxonomy" id="8673"/>
    <lineage>
        <taxon>Eukaryota</taxon>
        <taxon>Metazoa</taxon>
        <taxon>Chordata</taxon>
        <taxon>Craniata</taxon>
        <taxon>Vertebrata</taxon>
        <taxon>Euteleostomi</taxon>
        <taxon>Lepidosauria</taxon>
        <taxon>Squamata</taxon>
        <taxon>Bifurcata</taxon>
        <taxon>Unidentata</taxon>
        <taxon>Episquamata</taxon>
        <taxon>Toxicofera</taxon>
        <taxon>Serpentes</taxon>
        <taxon>Colubroidea</taxon>
        <taxon>Elapidae</taxon>
        <taxon>Hydrophiinae</taxon>
        <taxon>Pseudonaja</taxon>
    </lineage>
</organism>
<reference evidence="3" key="2">
    <citation type="submission" date="2025-09" db="UniProtKB">
        <authorList>
            <consortium name="Ensembl"/>
        </authorList>
    </citation>
    <scope>IDENTIFICATION</scope>
</reference>
<dbReference type="OMA" id="QCEKYPR"/>
<dbReference type="Pfam" id="PF18289">
    <property type="entry name" value="HU-CCDC81_euk_2"/>
    <property type="match status" value="1"/>
</dbReference>
<dbReference type="InterPro" id="IPR040673">
    <property type="entry name" value="CCDC81_HU_dom_2"/>
</dbReference>
<name>A0A670XPE5_PSETE</name>
<dbReference type="AlphaFoldDB" id="A0A670XPE5"/>
<feature type="domain" description="CCDC81 HU" evidence="1">
    <location>
        <begin position="12"/>
        <end position="57"/>
    </location>
</feature>
<dbReference type="GeneTree" id="ENSGT00390000011985"/>
<keyword evidence="4" id="KW-1185">Reference proteome</keyword>
<dbReference type="InterPro" id="IPR028034">
    <property type="entry name" value="HU-CCDC81"/>
</dbReference>
<dbReference type="Proteomes" id="UP000472273">
    <property type="component" value="Unplaced"/>
</dbReference>
<dbReference type="PANTHER" id="PTHR14362">
    <property type="entry name" value="COILED-COIL DOMAIN-CONTAINING PROTEIN 81"/>
    <property type="match status" value="1"/>
</dbReference>
<evidence type="ECO:0000259" key="2">
    <source>
        <dbReference type="Pfam" id="PF18289"/>
    </source>
</evidence>
<sequence>NWALNVGRLLLQGVQIPGLGTFSFLREKLHIGSNKSIHLQRPVFLLSEKLAQIHGLKFNKIRIPGDIPIVQLNFIVLSLDSPFNREMVEGCVRETLLSFSRSIATKQTVEFTFKGIGVLIVRDNKVKMKFYKDFLHTMDGSGTLLKALTNRPGTVDSVVSSKDTPPFPTSNTAVFPRWVCFNNQSTNSLIYKFICRIRQASQVPKVLFQEAAGLSCFSLKTFHFSPKKLQILCLLCLQEMCYLCMQRAQRNIPVYLGEERRRKEKADDCILAQYQAIKDHEALQKELMKREQNREQNQKVASYNLGVAEAMRKQKNEKLVEPFRSFIFEKRPPSSTPHEKQEEYAQHLDKQLETKKARDAKQKQEQDFIDRLQQVQLAEELAAQRAKYLREKLEENQTYKTALDTQVNRPAPLPEYVPDSTEIIFGKNDMNEEKMGERRKRAREYSKYQLQAVADRKRTAILNQLVDQRRATDMIQRKGERMERLFQMNLAIQEDWRKSAGLKRQRDYEEKLFQRAGDKLMLLDQCARYRRCYQCKKGLNHFGKTNIWTDSKYIPGSRLIV</sequence>
<dbReference type="GO" id="GO:0005815">
    <property type="term" value="C:microtubule organizing center"/>
    <property type="evidence" value="ECO:0007669"/>
    <property type="project" value="TreeGrafter"/>
</dbReference>
<protein>
    <submittedName>
        <fullName evidence="3">Coiled-coil domain containing 81</fullName>
    </submittedName>
</protein>
<dbReference type="PANTHER" id="PTHR14362:SF2">
    <property type="entry name" value="COILED-COIL DOMAIN-CONTAINING PROTEIN 81"/>
    <property type="match status" value="1"/>
</dbReference>
<gene>
    <name evidence="3" type="primary">CCDC81</name>
</gene>
<evidence type="ECO:0000313" key="4">
    <source>
        <dbReference type="Proteomes" id="UP000472273"/>
    </source>
</evidence>